<gene>
    <name evidence="2" type="ORF">EJ03DRAFT_356108</name>
</gene>
<dbReference type="AlphaFoldDB" id="A0A6G1KTU2"/>
<dbReference type="EMBL" id="ML995943">
    <property type="protein sequence ID" value="KAF2764051.1"/>
    <property type="molecule type" value="Genomic_DNA"/>
</dbReference>
<proteinExistence type="predicted"/>
<keyword evidence="3" id="KW-1185">Reference proteome</keyword>
<evidence type="ECO:0000259" key="1">
    <source>
        <dbReference type="Pfam" id="PF00651"/>
    </source>
</evidence>
<accession>A0A6G1KTU2</accession>
<dbReference type="PANTHER" id="PTHR47843">
    <property type="entry name" value="BTB DOMAIN-CONTAINING PROTEIN-RELATED"/>
    <property type="match status" value="1"/>
</dbReference>
<dbReference type="OrthoDB" id="1022638at2759"/>
<evidence type="ECO:0000313" key="2">
    <source>
        <dbReference type="EMBL" id="KAF2764051.1"/>
    </source>
</evidence>
<evidence type="ECO:0000313" key="3">
    <source>
        <dbReference type="Proteomes" id="UP000799436"/>
    </source>
</evidence>
<protein>
    <recommendedName>
        <fullName evidence="1">BTB domain-containing protein</fullName>
    </recommendedName>
</protein>
<dbReference type="InterPro" id="IPR011333">
    <property type="entry name" value="SKP1/BTB/POZ_sf"/>
</dbReference>
<name>A0A6G1KTU2_9PEZI</name>
<dbReference type="Gene3D" id="3.30.710.10">
    <property type="entry name" value="Potassium Channel Kv1.1, Chain A"/>
    <property type="match status" value="1"/>
</dbReference>
<dbReference type="Pfam" id="PF00651">
    <property type="entry name" value="BTB"/>
    <property type="match status" value="1"/>
</dbReference>
<dbReference type="InterPro" id="IPR000210">
    <property type="entry name" value="BTB/POZ_dom"/>
</dbReference>
<reference evidence="2" key="1">
    <citation type="journal article" date="2020" name="Stud. Mycol.">
        <title>101 Dothideomycetes genomes: a test case for predicting lifestyles and emergence of pathogens.</title>
        <authorList>
            <person name="Haridas S."/>
            <person name="Albert R."/>
            <person name="Binder M."/>
            <person name="Bloem J."/>
            <person name="Labutti K."/>
            <person name="Salamov A."/>
            <person name="Andreopoulos B."/>
            <person name="Baker S."/>
            <person name="Barry K."/>
            <person name="Bills G."/>
            <person name="Bluhm B."/>
            <person name="Cannon C."/>
            <person name="Castanera R."/>
            <person name="Culley D."/>
            <person name="Daum C."/>
            <person name="Ezra D."/>
            <person name="Gonzalez J."/>
            <person name="Henrissat B."/>
            <person name="Kuo A."/>
            <person name="Liang C."/>
            <person name="Lipzen A."/>
            <person name="Lutzoni F."/>
            <person name="Magnuson J."/>
            <person name="Mondo S."/>
            <person name="Nolan M."/>
            <person name="Ohm R."/>
            <person name="Pangilinan J."/>
            <person name="Park H.-J."/>
            <person name="Ramirez L."/>
            <person name="Alfaro M."/>
            <person name="Sun H."/>
            <person name="Tritt A."/>
            <person name="Yoshinaga Y."/>
            <person name="Zwiers L.-H."/>
            <person name="Turgeon B."/>
            <person name="Goodwin S."/>
            <person name="Spatafora J."/>
            <person name="Crous P."/>
            <person name="Grigoriev I."/>
        </authorList>
    </citation>
    <scope>NUCLEOTIDE SEQUENCE</scope>
    <source>
        <strain evidence="2">CBS 116005</strain>
    </source>
</reference>
<dbReference type="SUPFAM" id="SSF54695">
    <property type="entry name" value="POZ domain"/>
    <property type="match status" value="1"/>
</dbReference>
<sequence>MSSLAQPPVKRRRLKLTENFTVIVGNEKQKFEVQKSFLAKSSDFFKTCCNGTFQEATSRIINMPETIFDEHLDEEIVKLDNAERHAIAHLRHTAIFELAILGDFLQDTRFRNAVLDAFCDTIHTTKEGPDPLTLAQYYARLSEKAPLRRLLVDCFAVLHSTDIKECEGLYPYELIWDVMMRLKQIQSDGVEIKAPLKNRCNYHEQDEEHPRCT</sequence>
<feature type="domain" description="BTB" evidence="1">
    <location>
        <begin position="20"/>
        <end position="65"/>
    </location>
</feature>
<dbReference type="Proteomes" id="UP000799436">
    <property type="component" value="Unassembled WGS sequence"/>
</dbReference>
<organism evidence="2 3">
    <name type="scientific">Teratosphaeria nubilosa</name>
    <dbReference type="NCBI Taxonomy" id="161662"/>
    <lineage>
        <taxon>Eukaryota</taxon>
        <taxon>Fungi</taxon>
        <taxon>Dikarya</taxon>
        <taxon>Ascomycota</taxon>
        <taxon>Pezizomycotina</taxon>
        <taxon>Dothideomycetes</taxon>
        <taxon>Dothideomycetidae</taxon>
        <taxon>Mycosphaerellales</taxon>
        <taxon>Teratosphaeriaceae</taxon>
        <taxon>Teratosphaeria</taxon>
    </lineage>
</organism>